<dbReference type="AlphaFoldDB" id="M3UMC3"/>
<evidence type="ECO:0000313" key="1">
    <source>
        <dbReference type="EMBL" id="GAC81015.1"/>
    </source>
</evidence>
<organism evidence="1 2">
    <name type="scientific">Gordonia malaquae NBRC 108250</name>
    <dbReference type="NCBI Taxonomy" id="1223542"/>
    <lineage>
        <taxon>Bacteria</taxon>
        <taxon>Bacillati</taxon>
        <taxon>Actinomycetota</taxon>
        <taxon>Actinomycetes</taxon>
        <taxon>Mycobacteriales</taxon>
        <taxon>Gordoniaceae</taxon>
        <taxon>Gordonia</taxon>
    </lineage>
</organism>
<sequence length="195" mass="18560">MSDLNDLISRLPIDDLAAQLGADPADVRAAAEQVVPTLVAGVAAKSDRGEDVDTALAAQDSTLADGTINAGDVDVAQGEQLVQSLFGNDGGDVAQAVSGAVPVAGVDQSLVKKLLPLLAPIVLSYVLGKMGGGKASGGGLGDVLGGILGGGNASGGNKGGGIDLGSVLGSVLGGGNKGGGDNPLGGILGSILGGK</sequence>
<protein>
    <recommendedName>
        <fullName evidence="3">DUF937 domain-containing protein</fullName>
    </recommendedName>
</protein>
<dbReference type="Pfam" id="PF06078">
    <property type="entry name" value="DUF937"/>
    <property type="match status" value="1"/>
</dbReference>
<reference evidence="1 2" key="1">
    <citation type="submission" date="2013-02" db="EMBL/GenBank/DDBJ databases">
        <title>Whole genome shotgun sequence of Gordonia malaquae NBRC 108250.</title>
        <authorList>
            <person name="Yoshida I."/>
            <person name="Hosoyama A."/>
            <person name="Tsuchikane K."/>
            <person name="Ando Y."/>
            <person name="Baba S."/>
            <person name="Ohji S."/>
            <person name="Hamada M."/>
            <person name="Tamura T."/>
            <person name="Yamazoe A."/>
            <person name="Yamazaki S."/>
            <person name="Fujita N."/>
        </authorList>
    </citation>
    <scope>NUCLEOTIDE SEQUENCE [LARGE SCALE GENOMIC DNA]</scope>
    <source>
        <strain evidence="1 2">NBRC 108250</strain>
    </source>
</reference>
<dbReference type="EMBL" id="BAOP01000025">
    <property type="protein sequence ID" value="GAC81015.1"/>
    <property type="molecule type" value="Genomic_DNA"/>
</dbReference>
<keyword evidence="2" id="KW-1185">Reference proteome</keyword>
<dbReference type="eggNOG" id="COG5403">
    <property type="taxonomic scope" value="Bacteria"/>
</dbReference>
<name>M3UMC3_GORML</name>
<comment type="caution">
    <text evidence="1">The sequence shown here is derived from an EMBL/GenBank/DDBJ whole genome shotgun (WGS) entry which is preliminary data.</text>
</comment>
<evidence type="ECO:0000313" key="2">
    <source>
        <dbReference type="Proteomes" id="UP000035009"/>
    </source>
</evidence>
<accession>M3UMC3</accession>
<dbReference type="InterPro" id="IPR009282">
    <property type="entry name" value="DUF937"/>
</dbReference>
<evidence type="ECO:0008006" key="3">
    <source>
        <dbReference type="Google" id="ProtNLM"/>
    </source>
</evidence>
<dbReference type="Proteomes" id="UP000035009">
    <property type="component" value="Unassembled WGS sequence"/>
</dbReference>
<dbReference type="RefSeq" id="WP_008380442.1">
    <property type="nucleotide sequence ID" value="NZ_BAOP01000025.1"/>
</dbReference>
<dbReference type="STRING" id="410332.SAMN04488550_4466"/>
<gene>
    <name evidence="1" type="ORF">GM1_025_00630</name>
</gene>
<proteinExistence type="predicted"/>
<dbReference type="OrthoDB" id="3577641at2"/>